<evidence type="ECO:0000313" key="2">
    <source>
        <dbReference type="Proteomes" id="UP000295416"/>
    </source>
</evidence>
<reference evidence="1 2" key="1">
    <citation type="submission" date="2019-03" db="EMBL/GenBank/DDBJ databases">
        <title>Genomic Encyclopedia of Type Strains, Phase IV (KMG-IV): sequencing the most valuable type-strain genomes for metagenomic binning, comparative biology and taxonomic classification.</title>
        <authorList>
            <person name="Goeker M."/>
        </authorList>
    </citation>
    <scope>NUCLEOTIDE SEQUENCE [LARGE SCALE GENOMIC DNA]</scope>
    <source>
        <strain evidence="1 2">DSM 19377</strain>
    </source>
</reference>
<accession>A0A4R2NN12</accession>
<protein>
    <submittedName>
        <fullName evidence="1">Uncharacterized protein</fullName>
    </submittedName>
</protein>
<dbReference type="OrthoDB" id="9930981at2"/>
<name>A0A4R2NN12_9BACL</name>
<evidence type="ECO:0000313" key="1">
    <source>
        <dbReference type="EMBL" id="TCP22695.1"/>
    </source>
</evidence>
<organism evidence="1 2">
    <name type="scientific">Scopulibacillus darangshiensis</name>
    <dbReference type="NCBI Taxonomy" id="442528"/>
    <lineage>
        <taxon>Bacteria</taxon>
        <taxon>Bacillati</taxon>
        <taxon>Bacillota</taxon>
        <taxon>Bacilli</taxon>
        <taxon>Bacillales</taxon>
        <taxon>Sporolactobacillaceae</taxon>
        <taxon>Scopulibacillus</taxon>
    </lineage>
</organism>
<dbReference type="AlphaFoldDB" id="A0A4R2NN12"/>
<dbReference type="EMBL" id="SLXK01000034">
    <property type="protein sequence ID" value="TCP22695.1"/>
    <property type="molecule type" value="Genomic_DNA"/>
</dbReference>
<gene>
    <name evidence="1" type="ORF">EV207_13437</name>
</gene>
<dbReference type="Proteomes" id="UP000295416">
    <property type="component" value="Unassembled WGS sequence"/>
</dbReference>
<comment type="caution">
    <text evidence="1">The sequence shown here is derived from an EMBL/GenBank/DDBJ whole genome shotgun (WGS) entry which is preliminary data.</text>
</comment>
<sequence>MTYKNHSGDTREYIWVTENSQGTKVALTQDTFEKHVIADHVNDKARELSYDYVRGTIEFPRFIYKDQNHYKNQRVRYTEQVYIEEYGHIQNMVIVVDTDREPNEVATWMVKSSLKQEKINGGMIYDSRANTKETN</sequence>
<dbReference type="RefSeq" id="WP_132747487.1">
    <property type="nucleotide sequence ID" value="NZ_SLXK01000034.1"/>
</dbReference>
<proteinExistence type="predicted"/>
<keyword evidence="2" id="KW-1185">Reference proteome</keyword>